<proteinExistence type="predicted"/>
<feature type="coiled-coil region" evidence="1">
    <location>
        <begin position="73"/>
        <end position="100"/>
    </location>
</feature>
<gene>
    <name evidence="3" type="ORF">O3P69_002774</name>
</gene>
<accession>A0AAW0UM70</accession>
<organism evidence="3 4">
    <name type="scientific">Scylla paramamosain</name>
    <name type="common">Mud crab</name>
    <dbReference type="NCBI Taxonomy" id="85552"/>
    <lineage>
        <taxon>Eukaryota</taxon>
        <taxon>Metazoa</taxon>
        <taxon>Ecdysozoa</taxon>
        <taxon>Arthropoda</taxon>
        <taxon>Crustacea</taxon>
        <taxon>Multicrustacea</taxon>
        <taxon>Malacostraca</taxon>
        <taxon>Eumalacostraca</taxon>
        <taxon>Eucarida</taxon>
        <taxon>Decapoda</taxon>
        <taxon>Pleocyemata</taxon>
        <taxon>Brachyura</taxon>
        <taxon>Eubrachyura</taxon>
        <taxon>Portunoidea</taxon>
        <taxon>Portunidae</taxon>
        <taxon>Portuninae</taxon>
        <taxon>Scylla</taxon>
    </lineage>
</organism>
<evidence type="ECO:0000313" key="4">
    <source>
        <dbReference type="Proteomes" id="UP001487740"/>
    </source>
</evidence>
<evidence type="ECO:0000256" key="1">
    <source>
        <dbReference type="SAM" id="Coils"/>
    </source>
</evidence>
<feature type="region of interest" description="Disordered" evidence="2">
    <location>
        <begin position="706"/>
        <end position="726"/>
    </location>
</feature>
<evidence type="ECO:0000313" key="3">
    <source>
        <dbReference type="EMBL" id="KAK8401234.1"/>
    </source>
</evidence>
<dbReference type="Proteomes" id="UP001487740">
    <property type="component" value="Unassembled WGS sequence"/>
</dbReference>
<name>A0AAW0UM70_SCYPA</name>
<feature type="coiled-coil region" evidence="1">
    <location>
        <begin position="218"/>
        <end position="353"/>
    </location>
</feature>
<evidence type="ECO:0000256" key="2">
    <source>
        <dbReference type="SAM" id="MobiDB-lite"/>
    </source>
</evidence>
<comment type="caution">
    <text evidence="3">The sequence shown here is derived from an EMBL/GenBank/DDBJ whole genome shotgun (WGS) entry which is preliminary data.</text>
</comment>
<dbReference type="AlphaFoldDB" id="A0AAW0UM70"/>
<feature type="region of interest" description="Disordered" evidence="2">
    <location>
        <begin position="1"/>
        <end position="32"/>
    </location>
</feature>
<reference evidence="3 4" key="1">
    <citation type="submission" date="2023-03" db="EMBL/GenBank/DDBJ databases">
        <title>High-quality genome of Scylla paramamosain provides insights in environmental adaptation.</title>
        <authorList>
            <person name="Zhang L."/>
        </authorList>
    </citation>
    <scope>NUCLEOTIDE SEQUENCE [LARGE SCALE GENOMIC DNA]</scope>
    <source>
        <strain evidence="3">LZ_2023a</strain>
        <tissue evidence="3">Muscle</tissue>
    </source>
</reference>
<protein>
    <submittedName>
        <fullName evidence="3">Uncharacterized protein</fullName>
    </submittedName>
</protein>
<feature type="coiled-coil region" evidence="1">
    <location>
        <begin position="380"/>
        <end position="494"/>
    </location>
</feature>
<feature type="coiled-coil region" evidence="1">
    <location>
        <begin position="151"/>
        <end position="189"/>
    </location>
</feature>
<dbReference type="EMBL" id="JARAKH010000009">
    <property type="protein sequence ID" value="KAK8401234.1"/>
    <property type="molecule type" value="Genomic_DNA"/>
</dbReference>
<keyword evidence="4" id="KW-1185">Reference proteome</keyword>
<keyword evidence="1" id="KW-0175">Coiled coil</keyword>
<sequence length="790" mass="91219">MSCRMMALQQQPVEGMSGREETMLSKTASPLRSRCKVEDSRIMGKEEMMDLRNQLQIEVESIARWKASTEVKAKNMERDIQEKQSIIDDLRSNLMELQLHSEHLSQSLFQERQERELVSAKVGHTRQLFLTLQEQHEQLTESEKTQLCSELDEVRDSLFKAEEQLRLENEKLTEQITRADEELKLEHEQLVERTKEFQEAAEKIQYLKKVNDTLEGAKSELTERVTALASHKQELEEEINYKENFIQTLQSAQERSLIEIKELNGRVSDVCSQLSIVENYKESLEQERNMLAEKLQSTKKKLSKKKNLLEQFKEQVTTLESDLEAKKTALMHLEEENKNKEEISHNLEVSLNEINKSNIICNEALQEMAQKISLTENSDLKAKVQECEDLSTTIKELNEEIKTIEKECEVKIKNEEISSLTAKIEIMTRELEQVKEEASSAIKEKLHIKLESDNKVKEMSDLLDTYKTDKEAKLKVADEELKKSQSQITQLVQERAMKNEVEKILIPPSVSPSIRTPSPGSYLDTMNTFAKPSIPPAPRTIIKPEADKVQGKPVVSILKTRRRTLLPPEFQKRVVFKPLTHIKDYTSGDSSSDACALEAADSDEPFEEIKRAIRYPGIRQEKVPRANVAPFIPETNIPQKTPLPLNEHNMNNKMPAAKKAKRKSKPPAKLKEFLCEDNIEKEHEPRRSRRIPKISERLKRYMDDKGGMVKEQDGGQMSSQAKKEPQVISDELKDIDEKDILNILKWLEEEERQRKEHRRKVLESLRETHRTNIALYSHMLNVLQAVTASG</sequence>